<dbReference type="FunFam" id="3.40.309.10:FF:000018">
    <property type="entry name" value="Alpha-aminoadipic semialdehyde dehydrogenase"/>
    <property type="match status" value="1"/>
</dbReference>
<dbReference type="RefSeq" id="WP_116847766.1">
    <property type="nucleotide sequence ID" value="NZ_QTJU01000004.1"/>
</dbReference>
<dbReference type="GO" id="GO:0004029">
    <property type="term" value="F:aldehyde dehydrogenase (NAD+) activity"/>
    <property type="evidence" value="ECO:0007669"/>
    <property type="project" value="UniProtKB-EC"/>
</dbReference>
<evidence type="ECO:0000313" key="9">
    <source>
        <dbReference type="EMBL" id="RFM27688.1"/>
    </source>
</evidence>
<feature type="domain" description="Aldehyde dehydrogenase" evidence="8">
    <location>
        <begin position="23"/>
        <end position="489"/>
    </location>
</feature>
<dbReference type="PANTHER" id="PTHR43521">
    <property type="entry name" value="ALPHA-AMINOADIPIC SEMIALDEHYDE DEHYDROGENASE"/>
    <property type="match status" value="1"/>
</dbReference>
<evidence type="ECO:0000256" key="7">
    <source>
        <dbReference type="RuleBase" id="RU003345"/>
    </source>
</evidence>
<dbReference type="InterPro" id="IPR044638">
    <property type="entry name" value="ALDH7A1-like"/>
</dbReference>
<dbReference type="InterPro" id="IPR016163">
    <property type="entry name" value="Ald_DH_C"/>
</dbReference>
<feature type="active site" evidence="6">
    <location>
        <position position="261"/>
    </location>
</feature>
<reference evidence="9 10" key="1">
    <citation type="submission" date="2018-08" db="EMBL/GenBank/DDBJ databases">
        <title>Chitinophagaceae sp. K23C18032701, a novel bacterium isolated from forest soil.</title>
        <authorList>
            <person name="Wang C."/>
        </authorList>
    </citation>
    <scope>NUCLEOTIDE SEQUENCE [LARGE SCALE GENOMIC DNA]</scope>
    <source>
        <strain evidence="9 10">K23C18032701</strain>
    </source>
</reference>
<protein>
    <recommendedName>
        <fullName evidence="5">aldehyde dehydrogenase (NAD(+))</fullName>
        <ecNumber evidence="5">1.2.1.3</ecNumber>
    </recommendedName>
</protein>
<dbReference type="Gene3D" id="3.40.309.10">
    <property type="entry name" value="Aldehyde Dehydrogenase, Chain A, domain 2"/>
    <property type="match status" value="1"/>
</dbReference>
<evidence type="ECO:0000313" key="10">
    <source>
        <dbReference type="Proteomes" id="UP000261284"/>
    </source>
</evidence>
<name>A0A3E1NIS6_9BACT</name>
<dbReference type="AlphaFoldDB" id="A0A3E1NIS6"/>
<dbReference type="InterPro" id="IPR015590">
    <property type="entry name" value="Aldehyde_DH_dom"/>
</dbReference>
<dbReference type="InterPro" id="IPR016161">
    <property type="entry name" value="Ald_DH/histidinol_DH"/>
</dbReference>
<evidence type="ECO:0000256" key="2">
    <source>
        <dbReference type="ARBA" id="ARBA00011881"/>
    </source>
</evidence>
<dbReference type="InterPro" id="IPR016162">
    <property type="entry name" value="Ald_DH_N"/>
</dbReference>
<evidence type="ECO:0000259" key="8">
    <source>
        <dbReference type="Pfam" id="PF00171"/>
    </source>
</evidence>
<keyword evidence="10" id="KW-1185">Reference proteome</keyword>
<evidence type="ECO:0000256" key="4">
    <source>
        <dbReference type="ARBA" id="ARBA00023027"/>
    </source>
</evidence>
<keyword evidence="4" id="KW-0520">NAD</keyword>
<dbReference type="Pfam" id="PF00171">
    <property type="entry name" value="Aldedh"/>
    <property type="match status" value="1"/>
</dbReference>
<dbReference type="Gene3D" id="3.40.605.10">
    <property type="entry name" value="Aldehyde Dehydrogenase, Chain A, domain 1"/>
    <property type="match status" value="1"/>
</dbReference>
<dbReference type="PROSITE" id="PS00687">
    <property type="entry name" value="ALDEHYDE_DEHYDR_GLU"/>
    <property type="match status" value="1"/>
</dbReference>
<evidence type="ECO:0000256" key="1">
    <source>
        <dbReference type="ARBA" id="ARBA00009986"/>
    </source>
</evidence>
<dbReference type="InterPro" id="IPR029510">
    <property type="entry name" value="Ald_DH_CS_GLU"/>
</dbReference>
<proteinExistence type="inferred from homology"/>
<sequence>MNDILAKLNIQALNQGVSTGLNWINTNGAVIDSYSPVDGKLLARVTTCSREAYEQVIATATAAFAEWRMVPAPKRGEIVRQMGEALRENKEALGQLVSYEMGKSLQEGYGEVQEMIDICDFAVGLSRQLYGLTMHSERPMHRMYEQWHPLGIVGIISAFNFPVAVWSWNSMLGWICGNVCIWKPSEKTPLCAVAVQNIISKVLKANNIPEGVCSLVQGGRETGEWLAADTRIALISATGSTRMGRQVGAAVAARLGKSILELGGNNAIIISQHADLDMSLVGAVFGAVGTAGQRCTSTRRLIIHESVYDSFVQKLVNAYKQLKIGNPLDQHNHVGPVIDKDAVANYLQAIEQCKQQGGTFLVEGGVLEGAGFESGCYVKPCIAAVTNDMAIVQHETFAPVLYLIKYSDLNEAIALQNGVPQGLSSAIMTMHLREAEQFLAHTGSDCGIANVNIGTSGAEIGGAFGGEKETGGGRESGSDAWKAYMRRQTNTINWSTQLPLAQGIKFDL</sequence>
<dbReference type="Proteomes" id="UP000261284">
    <property type="component" value="Unassembled WGS sequence"/>
</dbReference>
<keyword evidence="3 7" id="KW-0560">Oxidoreductase</keyword>
<evidence type="ECO:0000256" key="5">
    <source>
        <dbReference type="ARBA" id="ARBA00024226"/>
    </source>
</evidence>
<evidence type="ECO:0000256" key="6">
    <source>
        <dbReference type="PROSITE-ProRule" id="PRU10007"/>
    </source>
</evidence>
<dbReference type="SUPFAM" id="SSF53720">
    <property type="entry name" value="ALDH-like"/>
    <property type="match status" value="1"/>
</dbReference>
<evidence type="ECO:0000256" key="3">
    <source>
        <dbReference type="ARBA" id="ARBA00023002"/>
    </source>
</evidence>
<dbReference type="PANTHER" id="PTHR43521:SF1">
    <property type="entry name" value="ALPHA-AMINOADIPIC SEMIALDEHYDE DEHYDROGENASE"/>
    <property type="match status" value="1"/>
</dbReference>
<dbReference type="EMBL" id="QTJU01000004">
    <property type="protein sequence ID" value="RFM27688.1"/>
    <property type="molecule type" value="Genomic_DNA"/>
</dbReference>
<dbReference type="CDD" id="cd07130">
    <property type="entry name" value="ALDH_F7_AASADH"/>
    <property type="match status" value="1"/>
</dbReference>
<dbReference type="OrthoDB" id="629320at2"/>
<comment type="caution">
    <text evidence="9">The sequence shown here is derived from an EMBL/GenBank/DDBJ whole genome shotgun (WGS) entry which is preliminary data.</text>
</comment>
<accession>A0A3E1NIS6</accession>
<comment type="subunit">
    <text evidence="2">Homotetramer.</text>
</comment>
<organism evidence="9 10">
    <name type="scientific">Deminuibacter soli</name>
    <dbReference type="NCBI Taxonomy" id="2291815"/>
    <lineage>
        <taxon>Bacteria</taxon>
        <taxon>Pseudomonadati</taxon>
        <taxon>Bacteroidota</taxon>
        <taxon>Chitinophagia</taxon>
        <taxon>Chitinophagales</taxon>
        <taxon>Chitinophagaceae</taxon>
        <taxon>Deminuibacter</taxon>
    </lineage>
</organism>
<dbReference type="EC" id="1.2.1.3" evidence="5"/>
<comment type="similarity">
    <text evidence="1 7">Belongs to the aldehyde dehydrogenase family.</text>
</comment>
<gene>
    <name evidence="9" type="ORF">DXN05_13355</name>
</gene>